<sequence>MIVAENLTKEFRVAERGPGLLGALATLFTREHRIVRAVDGVSFEIPAGSRTAYIGANGAGKSTTIKMLTGIMTPTSGRCLVAGIEPYRERQRNARSIGVVFGQRSQLWWDLSVPDSFRILRRIYDIPEPVYRRNLRLYRELLDIDALGTTPVRQLSLGQRMRAEIAASLLHDPAVVFWDEPTIGLDMVLKEAVRVLVNRANQELGTTVVLTSHDIGDIAAICDSALVVDRGRVVHQGTIQDLLRTADRRSVTFDHRDPLPLPAACEEIERGLPGVRASEDDGGRIRVDYPVAAFTSRQVLAFLLDRFDLADCYAPEPDLEDVLRRVYERDATESASPDQPAAPVESGAA</sequence>
<feature type="region of interest" description="Disordered" evidence="6">
    <location>
        <begin position="330"/>
        <end position="349"/>
    </location>
</feature>
<dbReference type="SMART" id="SM00382">
    <property type="entry name" value="AAA"/>
    <property type="match status" value="1"/>
</dbReference>
<gene>
    <name evidence="8" type="ORF">A7J05_03455</name>
</gene>
<dbReference type="PROSITE" id="PS50893">
    <property type="entry name" value="ABC_TRANSPORTER_2"/>
    <property type="match status" value="1"/>
</dbReference>
<dbReference type="PANTHER" id="PTHR42711:SF1">
    <property type="entry name" value="ABC-TRANSPORT PROTEIN, ATP-BINDING COMPONENT"/>
    <property type="match status" value="1"/>
</dbReference>
<reference evidence="8 9" key="1">
    <citation type="submission" date="2016-05" db="EMBL/GenBank/DDBJ databases">
        <authorList>
            <person name="Gu J."/>
        </authorList>
    </citation>
    <scope>NUCLEOTIDE SEQUENCE [LARGE SCALE GENOMIC DNA]</scope>
    <source>
        <strain evidence="8 9">ACCC40021</strain>
    </source>
</reference>
<dbReference type="InterPro" id="IPR050763">
    <property type="entry name" value="ABC_transporter_ATP-binding"/>
</dbReference>
<dbReference type="InterPro" id="IPR017871">
    <property type="entry name" value="ABC_transporter-like_CS"/>
</dbReference>
<evidence type="ECO:0000313" key="9">
    <source>
        <dbReference type="Proteomes" id="UP000187191"/>
    </source>
</evidence>
<dbReference type="EMBL" id="CP015588">
    <property type="protein sequence ID" value="APY90565.1"/>
    <property type="molecule type" value="Genomic_DNA"/>
</dbReference>
<evidence type="ECO:0000313" key="8">
    <source>
        <dbReference type="EMBL" id="APY90565.1"/>
    </source>
</evidence>
<evidence type="ECO:0000256" key="5">
    <source>
        <dbReference type="ARBA" id="ARBA00023251"/>
    </source>
</evidence>
<dbReference type="Gene3D" id="3.40.50.300">
    <property type="entry name" value="P-loop containing nucleotide triphosphate hydrolases"/>
    <property type="match status" value="1"/>
</dbReference>
<protein>
    <submittedName>
        <fullName evidence="8">ABC transporter ATP-binding protein</fullName>
    </submittedName>
</protein>
<dbReference type="SUPFAM" id="SSF52540">
    <property type="entry name" value="P-loop containing nucleoside triphosphate hydrolases"/>
    <property type="match status" value="1"/>
</dbReference>
<keyword evidence="5" id="KW-0046">Antibiotic resistance</keyword>
<evidence type="ECO:0000256" key="3">
    <source>
        <dbReference type="ARBA" id="ARBA00022741"/>
    </source>
</evidence>
<keyword evidence="4 8" id="KW-0067">ATP-binding</keyword>
<dbReference type="InterPro" id="IPR003593">
    <property type="entry name" value="AAA+_ATPase"/>
</dbReference>
<dbReference type="PANTHER" id="PTHR42711">
    <property type="entry name" value="ABC TRANSPORTER ATP-BINDING PROTEIN"/>
    <property type="match status" value="1"/>
</dbReference>
<proteinExistence type="predicted"/>
<organism evidence="8 9">
    <name type="scientific">Streptomyces alfalfae</name>
    <dbReference type="NCBI Taxonomy" id="1642299"/>
    <lineage>
        <taxon>Bacteria</taxon>
        <taxon>Bacillati</taxon>
        <taxon>Actinomycetota</taxon>
        <taxon>Actinomycetes</taxon>
        <taxon>Kitasatosporales</taxon>
        <taxon>Streptomycetaceae</taxon>
        <taxon>Streptomyces</taxon>
    </lineage>
</organism>
<comment type="subcellular location">
    <subcellularLocation>
        <location evidence="1">Cell membrane</location>
        <topology evidence="1">Peripheral membrane protein</topology>
    </subcellularLocation>
</comment>
<dbReference type="Pfam" id="PF00005">
    <property type="entry name" value="ABC_tran"/>
    <property type="match status" value="1"/>
</dbReference>
<keyword evidence="2" id="KW-0813">Transport</keyword>
<evidence type="ECO:0000256" key="2">
    <source>
        <dbReference type="ARBA" id="ARBA00022448"/>
    </source>
</evidence>
<dbReference type="InterPro" id="IPR003439">
    <property type="entry name" value="ABC_transporter-like_ATP-bd"/>
</dbReference>
<evidence type="ECO:0000256" key="6">
    <source>
        <dbReference type="SAM" id="MobiDB-lite"/>
    </source>
</evidence>
<evidence type="ECO:0000256" key="4">
    <source>
        <dbReference type="ARBA" id="ARBA00022840"/>
    </source>
</evidence>
<evidence type="ECO:0000259" key="7">
    <source>
        <dbReference type="PROSITE" id="PS50893"/>
    </source>
</evidence>
<keyword evidence="9" id="KW-1185">Reference proteome</keyword>
<evidence type="ECO:0000256" key="1">
    <source>
        <dbReference type="ARBA" id="ARBA00004202"/>
    </source>
</evidence>
<dbReference type="GO" id="GO:0005524">
    <property type="term" value="F:ATP binding"/>
    <property type="evidence" value="ECO:0007669"/>
    <property type="project" value="UniProtKB-KW"/>
</dbReference>
<accession>A0ABN4VX23</accession>
<dbReference type="Proteomes" id="UP000187191">
    <property type="component" value="Chromosome"/>
</dbReference>
<keyword evidence="3" id="KW-0547">Nucleotide-binding</keyword>
<name>A0ABN4VX23_9ACTN</name>
<dbReference type="InterPro" id="IPR027417">
    <property type="entry name" value="P-loop_NTPase"/>
</dbReference>
<dbReference type="PROSITE" id="PS00211">
    <property type="entry name" value="ABC_TRANSPORTER_1"/>
    <property type="match status" value="1"/>
</dbReference>
<feature type="domain" description="ABC transporter" evidence="7">
    <location>
        <begin position="2"/>
        <end position="255"/>
    </location>
</feature>